<evidence type="ECO:0000313" key="2">
    <source>
        <dbReference type="EMBL" id="CAG9836215.1"/>
    </source>
</evidence>
<dbReference type="Pfam" id="PF00173">
    <property type="entry name" value="Cyt-b5"/>
    <property type="match status" value="1"/>
</dbReference>
<accession>A0A9N9T3J9</accession>
<dbReference type="EMBL" id="OU898281">
    <property type="protein sequence ID" value="CAG9836215.1"/>
    <property type="molecule type" value="Genomic_DNA"/>
</dbReference>
<sequence>MELFKGALRRLSTGFRTYQKASPTAQKFCNLNAPKNSSKRFPKSKLNLICGQSFPDYDFNRINNNDFSQNYYKQFHTNKFTKDRAALLKTLVIGGAFVGSVTYLLGKATSKVVLGEYDEELPSYTAEDVAKHKTRKAGVWVSYNRGVYDITDYLDKNPEHTLQISAGGPVYKFSTAKENYDADSLDFLEKYRIGKATSKVVLGEYDEELPSYTAEDVAKHKTR</sequence>
<evidence type="ECO:0000259" key="1">
    <source>
        <dbReference type="PROSITE" id="PS50255"/>
    </source>
</evidence>
<dbReference type="Proteomes" id="UP001153709">
    <property type="component" value="Chromosome 6"/>
</dbReference>
<protein>
    <recommendedName>
        <fullName evidence="1">Cytochrome b5 heme-binding domain-containing protein</fullName>
    </recommendedName>
</protein>
<evidence type="ECO:0000313" key="3">
    <source>
        <dbReference type="Proteomes" id="UP001153709"/>
    </source>
</evidence>
<dbReference type="Gene3D" id="3.10.120.10">
    <property type="entry name" value="Cytochrome b5-like heme/steroid binding domain"/>
    <property type="match status" value="1"/>
</dbReference>
<name>A0A9N9T3J9_DIABA</name>
<dbReference type="AlphaFoldDB" id="A0A9N9T3J9"/>
<proteinExistence type="predicted"/>
<organism evidence="2 3">
    <name type="scientific">Diabrotica balteata</name>
    <name type="common">Banded cucumber beetle</name>
    <dbReference type="NCBI Taxonomy" id="107213"/>
    <lineage>
        <taxon>Eukaryota</taxon>
        <taxon>Metazoa</taxon>
        <taxon>Ecdysozoa</taxon>
        <taxon>Arthropoda</taxon>
        <taxon>Hexapoda</taxon>
        <taxon>Insecta</taxon>
        <taxon>Pterygota</taxon>
        <taxon>Neoptera</taxon>
        <taxon>Endopterygota</taxon>
        <taxon>Coleoptera</taxon>
        <taxon>Polyphaga</taxon>
        <taxon>Cucujiformia</taxon>
        <taxon>Chrysomeloidea</taxon>
        <taxon>Chrysomelidae</taxon>
        <taxon>Galerucinae</taxon>
        <taxon>Diabroticina</taxon>
        <taxon>Diabroticites</taxon>
        <taxon>Diabrotica</taxon>
    </lineage>
</organism>
<keyword evidence="3" id="KW-1185">Reference proteome</keyword>
<dbReference type="InterPro" id="IPR001199">
    <property type="entry name" value="Cyt_B5-like_heme/steroid-bd"/>
</dbReference>
<dbReference type="SUPFAM" id="SSF55856">
    <property type="entry name" value="Cytochrome b5-like heme/steroid binding domain"/>
    <property type="match status" value="1"/>
</dbReference>
<dbReference type="InterPro" id="IPR036400">
    <property type="entry name" value="Cyt_B5-like_heme/steroid_sf"/>
</dbReference>
<dbReference type="SMART" id="SM01117">
    <property type="entry name" value="Cyt-b5"/>
    <property type="match status" value="1"/>
</dbReference>
<dbReference type="OrthoDB" id="10051395at2759"/>
<reference evidence="2" key="1">
    <citation type="submission" date="2022-01" db="EMBL/GenBank/DDBJ databases">
        <authorList>
            <person name="King R."/>
        </authorList>
    </citation>
    <scope>NUCLEOTIDE SEQUENCE</scope>
</reference>
<dbReference type="PROSITE" id="PS50255">
    <property type="entry name" value="CYTOCHROME_B5_2"/>
    <property type="match status" value="1"/>
</dbReference>
<feature type="domain" description="Cytochrome b5 heme-binding" evidence="1">
    <location>
        <begin position="121"/>
        <end position="197"/>
    </location>
</feature>
<gene>
    <name evidence="2" type="ORF">DIABBA_LOCUS9323</name>
</gene>